<dbReference type="GO" id="GO:0005737">
    <property type="term" value="C:cytoplasm"/>
    <property type="evidence" value="ECO:0007669"/>
    <property type="project" value="UniProtKB-SubCell"/>
</dbReference>
<comment type="subcellular location">
    <subcellularLocation>
        <location evidence="2">Cytoplasm</location>
    </subcellularLocation>
</comment>
<dbReference type="PATRIC" id="fig|243090.15.peg.4484"/>
<evidence type="ECO:0000256" key="2">
    <source>
        <dbReference type="HAMAP-Rule" id="MF_00200"/>
    </source>
</evidence>
<comment type="catalytic activity">
    <reaction evidence="1 2">
        <text>a 3'-end 3'-phospho-ribonucleotide-RNA + ATP = a 3'-end 2',3'-cyclophospho-ribonucleotide-RNA + AMP + diphosphate</text>
        <dbReference type="Rhea" id="RHEA:23976"/>
        <dbReference type="Rhea" id="RHEA-COMP:10463"/>
        <dbReference type="Rhea" id="RHEA-COMP:10464"/>
        <dbReference type="ChEBI" id="CHEBI:30616"/>
        <dbReference type="ChEBI" id="CHEBI:33019"/>
        <dbReference type="ChEBI" id="CHEBI:83062"/>
        <dbReference type="ChEBI" id="CHEBI:83064"/>
        <dbReference type="ChEBI" id="CHEBI:456215"/>
        <dbReference type="EC" id="6.5.1.4"/>
    </reaction>
</comment>
<dbReference type="NCBIfam" id="TIGR03399">
    <property type="entry name" value="RNA_3prim_cycl"/>
    <property type="match status" value="1"/>
</dbReference>
<dbReference type="PIRSF" id="PIRSF005378">
    <property type="entry name" value="RNA3'_term_phos_cycl_euk"/>
    <property type="match status" value="1"/>
</dbReference>
<dbReference type="InterPro" id="IPR013792">
    <property type="entry name" value="RNA3'P_cycl/enolpyr_Trfase_a/b"/>
</dbReference>
<dbReference type="eggNOG" id="COG0430">
    <property type="taxonomic scope" value="Bacteria"/>
</dbReference>
<dbReference type="STRING" id="243090.RB9359"/>
<dbReference type="InterPro" id="IPR037136">
    <property type="entry name" value="RNA3'_phos_cyclase_dom_sf"/>
</dbReference>
<dbReference type="Gene3D" id="3.65.10.20">
    <property type="entry name" value="RNA 3'-terminal phosphate cyclase domain"/>
    <property type="match status" value="1"/>
</dbReference>
<keyword evidence="2" id="KW-0963">Cytoplasm</keyword>
<gene>
    <name evidence="2 5" type="primary">rtcA</name>
    <name evidence="5" type="ordered locus">RB9359</name>
</gene>
<dbReference type="HAMAP" id="MF_00200">
    <property type="entry name" value="RTC"/>
    <property type="match status" value="1"/>
</dbReference>
<keyword evidence="6" id="KW-1185">Reference proteome</keyword>
<keyword evidence="2 5" id="KW-0436">Ligase</keyword>
<dbReference type="GO" id="GO:0003963">
    <property type="term" value="F:RNA-3'-phosphate cyclase activity"/>
    <property type="evidence" value="ECO:0000318"/>
    <property type="project" value="GO_Central"/>
</dbReference>
<dbReference type="Pfam" id="PF01137">
    <property type="entry name" value="RTC"/>
    <property type="match status" value="1"/>
</dbReference>
<dbReference type="GO" id="GO:0006396">
    <property type="term" value="P:RNA processing"/>
    <property type="evidence" value="ECO:0007669"/>
    <property type="project" value="UniProtKB-UniRule"/>
</dbReference>
<sequence>MRAKRMIEINGSEGEGGGQIVRSSLALAAVTGQPIRLTNIRGGRKKPGLLRQHLAGVRAIQQVCSGEVSGDQLGSGELTLVPGQLSGGDHHFEVGSAGSAVLVAQTILPVLLHADAPSTITIGGGTHASWAPPFDFFLRCYLPLLAGMNAKVEAEIESHGFYPAGGGRIVMKVEPSTGITGLALTDRAGSLQPKVTALVSRIPETVGQRECDVIARKTGWGQKAFQVVDVQQSGGPGNVVMIELGFDNISELIIGFGKVGVKAEQVARAALREARAYLASDVPVGVYLADQLLLPMGLAARNGHRSEFRTGPLSLHSQTHIDVLRNFLEVNIQCVSNENGSVHVIVEGGNDCIGCSSPLREAKRV</sequence>
<dbReference type="NCBIfam" id="NF003246">
    <property type="entry name" value="PRK04204.1-2"/>
    <property type="match status" value="1"/>
</dbReference>
<dbReference type="InParanoid" id="Q7ULQ0"/>
<dbReference type="AlphaFoldDB" id="Q7ULQ0"/>
<dbReference type="Proteomes" id="UP000001025">
    <property type="component" value="Chromosome"/>
</dbReference>
<dbReference type="KEGG" id="rba:RB9359"/>
<comment type="function">
    <text evidence="2">Catalyzes the conversion of 3'-phosphate to a 2',3'-cyclic phosphodiester at the end of RNA. The mechanism of action of the enzyme occurs in 3 steps: (A) adenylation of the enzyme by ATP; (B) transfer of adenylate to an RNA-N3'P to produce RNA-N3'PP5'A; (C) and attack of the adjacent 2'-hydroxyl on the 3'-phosphorus in the diester linkage to produce the cyclic end product. The biological role of this enzyme is unknown but it is likely to function in some aspects of cellular RNA processing.</text>
</comment>
<feature type="binding site" evidence="2">
    <location>
        <begin position="287"/>
        <end position="291"/>
    </location>
    <ligand>
        <name>ATP</name>
        <dbReference type="ChEBI" id="CHEBI:30616"/>
    </ligand>
</feature>
<evidence type="ECO:0000313" key="5">
    <source>
        <dbReference type="EMBL" id="CAD76219.1"/>
    </source>
</evidence>
<proteinExistence type="inferred from homology"/>
<feature type="domain" description="RNA 3'-terminal phosphate cyclase" evidence="4">
    <location>
        <begin position="14"/>
        <end position="333"/>
    </location>
</feature>
<dbReference type="SUPFAM" id="SSF52913">
    <property type="entry name" value="RNA 3'-terminal phosphate cyclase, RPTC, insert domain"/>
    <property type="match status" value="1"/>
</dbReference>
<dbReference type="Gene3D" id="3.30.360.20">
    <property type="entry name" value="RNA 3'-terminal phosphate cyclase, insert domain"/>
    <property type="match status" value="1"/>
</dbReference>
<dbReference type="InterPro" id="IPR036553">
    <property type="entry name" value="RPTC_insert"/>
</dbReference>
<dbReference type="PANTHER" id="PTHR11096:SF0">
    <property type="entry name" value="RNA 3'-TERMINAL PHOSPHATE CYCLASE"/>
    <property type="match status" value="1"/>
</dbReference>
<dbReference type="EMBL" id="BX294149">
    <property type="protein sequence ID" value="CAD76219.1"/>
    <property type="molecule type" value="Genomic_DNA"/>
</dbReference>
<keyword evidence="2" id="KW-0547">Nucleotide-binding</keyword>
<name>Q7ULQ0_RHOBA</name>
<dbReference type="HOGENOM" id="CLU_027882_0_0_0"/>
<evidence type="ECO:0000259" key="4">
    <source>
        <dbReference type="Pfam" id="PF01137"/>
    </source>
</evidence>
<dbReference type="FunCoup" id="Q7ULQ0">
    <property type="interactions" value="326"/>
</dbReference>
<dbReference type="PROSITE" id="PS01287">
    <property type="entry name" value="RTC"/>
    <property type="match status" value="1"/>
</dbReference>
<dbReference type="PANTHER" id="PTHR11096">
    <property type="entry name" value="RNA 3' TERMINAL PHOSPHATE CYCLASE"/>
    <property type="match status" value="1"/>
</dbReference>
<dbReference type="EnsemblBacteria" id="CAD76219">
    <property type="protein sequence ID" value="CAD76219"/>
    <property type="gene ID" value="RB9359"/>
</dbReference>
<dbReference type="EC" id="6.5.1.4" evidence="2 3"/>
<protein>
    <recommendedName>
        <fullName evidence="2 3">RNA 3'-terminal phosphate cyclase</fullName>
        <shortName evidence="2">RNA cyclase</shortName>
        <shortName evidence="2">RNA-3'-phosphate cyclase</shortName>
        <ecNumber evidence="2 3">6.5.1.4</ecNumber>
    </recommendedName>
</protein>
<evidence type="ECO:0000313" key="6">
    <source>
        <dbReference type="Proteomes" id="UP000001025"/>
    </source>
</evidence>
<evidence type="ECO:0000256" key="3">
    <source>
        <dbReference type="NCBIfam" id="TIGR03399"/>
    </source>
</evidence>
<evidence type="ECO:0000256" key="1">
    <source>
        <dbReference type="ARBA" id="ARBA00024481"/>
    </source>
</evidence>
<comment type="similarity">
    <text evidence="2">Belongs to the RNA 3'-terminal cyclase family. Type 1 subfamily.</text>
</comment>
<feature type="binding site" evidence="2">
    <location>
        <position position="105"/>
    </location>
    <ligand>
        <name>ATP</name>
        <dbReference type="ChEBI" id="CHEBI:30616"/>
    </ligand>
</feature>
<dbReference type="InterPro" id="IPR020719">
    <property type="entry name" value="RNA3'_term_phos_cycl-like_CS"/>
</dbReference>
<keyword evidence="2" id="KW-0067">ATP-binding</keyword>
<dbReference type="OrthoDB" id="9789235at2"/>
<dbReference type="InterPro" id="IPR023797">
    <property type="entry name" value="RNA3'_phos_cyclase_dom"/>
</dbReference>
<dbReference type="GO" id="GO:0005524">
    <property type="term" value="F:ATP binding"/>
    <property type="evidence" value="ECO:0007669"/>
    <property type="project" value="UniProtKB-KW"/>
</dbReference>
<reference evidence="5 6" key="1">
    <citation type="journal article" date="2003" name="Proc. Natl. Acad. Sci. U.S.A.">
        <title>Complete genome sequence of the marine planctomycete Pirellula sp. strain 1.</title>
        <authorList>
            <person name="Gloeckner F.O."/>
            <person name="Kube M."/>
            <person name="Bauer M."/>
            <person name="Teeling H."/>
            <person name="Lombardot T."/>
            <person name="Ludwig W."/>
            <person name="Gade D."/>
            <person name="Beck A."/>
            <person name="Borzym K."/>
            <person name="Heitmann K."/>
            <person name="Rabus R."/>
            <person name="Schlesner H."/>
            <person name="Amann R."/>
            <person name="Reinhardt R."/>
        </authorList>
    </citation>
    <scope>NUCLEOTIDE SEQUENCE [LARGE SCALE GENOMIC DNA]</scope>
    <source>
        <strain evidence="6">DSM 10527 / NCIMB 13988 / SH1</strain>
    </source>
</reference>
<accession>Q7ULQ0</accession>
<dbReference type="InterPro" id="IPR017770">
    <property type="entry name" value="RNA3'_term_phos_cyc_type_1"/>
</dbReference>
<feature type="active site" description="Tele-AMP-histidine intermediate" evidence="2">
    <location>
        <position position="316"/>
    </location>
</feature>
<dbReference type="CDD" id="cd00874">
    <property type="entry name" value="RNA_Cyclase_Class_II"/>
    <property type="match status" value="1"/>
</dbReference>
<dbReference type="InterPro" id="IPR000228">
    <property type="entry name" value="RNA3'_term_phos_cyc"/>
</dbReference>
<organism evidence="5 6">
    <name type="scientific">Rhodopirellula baltica (strain DSM 10527 / NCIMB 13988 / SH1)</name>
    <dbReference type="NCBI Taxonomy" id="243090"/>
    <lineage>
        <taxon>Bacteria</taxon>
        <taxon>Pseudomonadati</taxon>
        <taxon>Planctomycetota</taxon>
        <taxon>Planctomycetia</taxon>
        <taxon>Pirellulales</taxon>
        <taxon>Pirellulaceae</taxon>
        <taxon>Rhodopirellula</taxon>
    </lineage>
</organism>
<dbReference type="SUPFAM" id="SSF55205">
    <property type="entry name" value="EPT/RTPC-like"/>
    <property type="match status" value="1"/>
</dbReference>